<comment type="caution">
    <text evidence="1">The sequence shown here is derived from an EMBL/GenBank/DDBJ whole genome shotgun (WGS) entry which is preliminary data.</text>
</comment>
<dbReference type="OrthoDB" id="9971063at2759"/>
<proteinExistence type="predicted"/>
<protein>
    <submittedName>
        <fullName evidence="1">Uncharacterized protein</fullName>
    </submittedName>
</protein>
<sequence length="97" mass="11202">MAATRRMPCLFYRRSAEPSKFKLLMDWTRNIAWPPGSPDFTLTDFFLWGTLHQRVYAIDINTRDELVERILVAADEIRASPGIIRRTTSSVALRATM</sequence>
<organism evidence="1 2">
    <name type="scientific">Eumeta variegata</name>
    <name type="common">Bagworm moth</name>
    <name type="synonym">Eumeta japonica</name>
    <dbReference type="NCBI Taxonomy" id="151549"/>
    <lineage>
        <taxon>Eukaryota</taxon>
        <taxon>Metazoa</taxon>
        <taxon>Ecdysozoa</taxon>
        <taxon>Arthropoda</taxon>
        <taxon>Hexapoda</taxon>
        <taxon>Insecta</taxon>
        <taxon>Pterygota</taxon>
        <taxon>Neoptera</taxon>
        <taxon>Endopterygota</taxon>
        <taxon>Lepidoptera</taxon>
        <taxon>Glossata</taxon>
        <taxon>Ditrysia</taxon>
        <taxon>Tineoidea</taxon>
        <taxon>Psychidae</taxon>
        <taxon>Oiketicinae</taxon>
        <taxon>Eumeta</taxon>
    </lineage>
</organism>
<dbReference type="GO" id="GO:0003676">
    <property type="term" value="F:nucleic acid binding"/>
    <property type="evidence" value="ECO:0007669"/>
    <property type="project" value="InterPro"/>
</dbReference>
<dbReference type="Proteomes" id="UP000299102">
    <property type="component" value="Unassembled WGS sequence"/>
</dbReference>
<keyword evidence="2" id="KW-1185">Reference proteome</keyword>
<evidence type="ECO:0000313" key="2">
    <source>
        <dbReference type="Proteomes" id="UP000299102"/>
    </source>
</evidence>
<dbReference type="Gene3D" id="3.30.420.10">
    <property type="entry name" value="Ribonuclease H-like superfamily/Ribonuclease H"/>
    <property type="match status" value="1"/>
</dbReference>
<dbReference type="PANTHER" id="PTHR47326">
    <property type="entry name" value="TRANSPOSABLE ELEMENT TC3 TRANSPOSASE-LIKE PROTEIN"/>
    <property type="match status" value="1"/>
</dbReference>
<dbReference type="PANTHER" id="PTHR47326:SF1">
    <property type="entry name" value="HTH PSQ-TYPE DOMAIN-CONTAINING PROTEIN"/>
    <property type="match status" value="1"/>
</dbReference>
<dbReference type="EMBL" id="BGZK01000793">
    <property type="protein sequence ID" value="GBP60677.1"/>
    <property type="molecule type" value="Genomic_DNA"/>
</dbReference>
<gene>
    <name evidence="1" type="ORF">EVAR_55747_1</name>
</gene>
<accession>A0A4C1XEK5</accession>
<dbReference type="AlphaFoldDB" id="A0A4C1XEK5"/>
<reference evidence="1 2" key="1">
    <citation type="journal article" date="2019" name="Commun. Biol.">
        <title>The bagworm genome reveals a unique fibroin gene that provides high tensile strength.</title>
        <authorList>
            <person name="Kono N."/>
            <person name="Nakamura H."/>
            <person name="Ohtoshi R."/>
            <person name="Tomita M."/>
            <person name="Numata K."/>
            <person name="Arakawa K."/>
        </authorList>
    </citation>
    <scope>NUCLEOTIDE SEQUENCE [LARGE SCALE GENOMIC DNA]</scope>
</reference>
<evidence type="ECO:0000313" key="1">
    <source>
        <dbReference type="EMBL" id="GBP60677.1"/>
    </source>
</evidence>
<dbReference type="InterPro" id="IPR036397">
    <property type="entry name" value="RNaseH_sf"/>
</dbReference>
<name>A0A4C1XEK5_EUMVA</name>